<reference evidence="5" key="2">
    <citation type="submission" date="2020-05" db="UniProtKB">
        <authorList>
            <consortium name="EnsemblMetazoa"/>
        </authorList>
    </citation>
    <scope>IDENTIFICATION</scope>
    <source>
        <strain evidence="5">ACHKN1017</strain>
    </source>
</reference>
<name>A0A182JXT3_9DIPT</name>
<evidence type="ECO:0000256" key="1">
    <source>
        <dbReference type="ARBA" id="ARBA00004496"/>
    </source>
</evidence>
<reference evidence="6" key="1">
    <citation type="submission" date="2013-03" db="EMBL/GenBank/DDBJ databases">
        <title>The Genome Sequence of Anopheles christyi ACHKN1017.</title>
        <authorList>
            <consortium name="The Broad Institute Genomics Platform"/>
            <person name="Neafsey D.E."/>
            <person name="Besansky N."/>
            <person name="Walker B."/>
            <person name="Young S.K."/>
            <person name="Zeng Q."/>
            <person name="Gargeya S."/>
            <person name="Fitzgerald M."/>
            <person name="Haas B."/>
            <person name="Abouelleil A."/>
            <person name="Allen A.W."/>
            <person name="Alvarado L."/>
            <person name="Arachchi H.M."/>
            <person name="Berlin A.M."/>
            <person name="Chapman S.B."/>
            <person name="Gainer-Dewar J."/>
            <person name="Goldberg J."/>
            <person name="Griggs A."/>
            <person name="Gujja S."/>
            <person name="Hansen M."/>
            <person name="Howarth C."/>
            <person name="Imamovic A."/>
            <person name="Ireland A."/>
            <person name="Larimer J."/>
            <person name="McCowan C."/>
            <person name="Murphy C."/>
            <person name="Pearson M."/>
            <person name="Poon T.W."/>
            <person name="Priest M."/>
            <person name="Roberts A."/>
            <person name="Saif S."/>
            <person name="Shea T."/>
            <person name="Sisk P."/>
            <person name="Sykes S."/>
            <person name="Wortman J."/>
            <person name="Nusbaum C."/>
            <person name="Birren B."/>
        </authorList>
    </citation>
    <scope>NUCLEOTIDE SEQUENCE [LARGE SCALE GENOMIC DNA]</scope>
    <source>
        <strain evidence="6">ACHKN1017</strain>
    </source>
</reference>
<evidence type="ECO:0000256" key="4">
    <source>
        <dbReference type="ARBA" id="ARBA00022490"/>
    </source>
</evidence>
<proteinExistence type="inferred from homology"/>
<protein>
    <recommendedName>
        <fullName evidence="3">Protein C10</fullName>
    </recommendedName>
</protein>
<dbReference type="GO" id="GO:0009791">
    <property type="term" value="P:post-embryonic development"/>
    <property type="evidence" value="ECO:0007669"/>
    <property type="project" value="TreeGrafter"/>
</dbReference>
<keyword evidence="4" id="KW-0963">Cytoplasm</keyword>
<sequence>MFCNDLTMVVITNTSHQSAFVTMSYLSNFNAETGKTMLVDILKTVNHPENSKKLAEAKANSGKEMIKMMQNVFPLVMQVQIEVIKDYGFPGNREGLVQFEQIIREFEREDVDIARLRAQIRSIYLPPININSTNDVLI</sequence>
<evidence type="ECO:0000256" key="3">
    <source>
        <dbReference type="ARBA" id="ARBA00020502"/>
    </source>
</evidence>
<dbReference type="AlphaFoldDB" id="A0A182JXT3"/>
<dbReference type="Pfam" id="PF14974">
    <property type="entry name" value="P_C10"/>
    <property type="match status" value="1"/>
</dbReference>
<dbReference type="EnsemblMetazoa" id="ACHR003315-RA">
    <property type="protein sequence ID" value="ACHR003315-PA"/>
    <property type="gene ID" value="ACHR003315"/>
</dbReference>
<dbReference type="STRING" id="43041.A0A182JXT3"/>
<comment type="similarity">
    <text evidence="2">Belongs to the UPF0456 family.</text>
</comment>
<evidence type="ECO:0000313" key="5">
    <source>
        <dbReference type="EnsemblMetazoa" id="ACHR003315-PA"/>
    </source>
</evidence>
<dbReference type="InterPro" id="IPR026317">
    <property type="entry name" value="P_C10"/>
</dbReference>
<dbReference type="Proteomes" id="UP000075881">
    <property type="component" value="Unassembled WGS sequence"/>
</dbReference>
<accession>A0A182JXT3</accession>
<evidence type="ECO:0000313" key="6">
    <source>
        <dbReference type="Proteomes" id="UP000075881"/>
    </source>
</evidence>
<dbReference type="PANTHER" id="PTHR13463:SF3">
    <property type="entry name" value="PROTEIN C10"/>
    <property type="match status" value="1"/>
</dbReference>
<dbReference type="PANTHER" id="PTHR13463">
    <property type="entry name" value="PROTEIN C10"/>
    <property type="match status" value="1"/>
</dbReference>
<comment type="subcellular location">
    <subcellularLocation>
        <location evidence="1">Cytoplasm</location>
    </subcellularLocation>
</comment>
<dbReference type="GO" id="GO:0005737">
    <property type="term" value="C:cytoplasm"/>
    <property type="evidence" value="ECO:0007669"/>
    <property type="project" value="UniProtKB-SubCell"/>
</dbReference>
<keyword evidence="6" id="KW-1185">Reference proteome</keyword>
<evidence type="ECO:0000256" key="2">
    <source>
        <dbReference type="ARBA" id="ARBA00007083"/>
    </source>
</evidence>
<dbReference type="VEuPathDB" id="VectorBase:ACHR003315"/>
<organism evidence="5 6">
    <name type="scientific">Anopheles christyi</name>
    <dbReference type="NCBI Taxonomy" id="43041"/>
    <lineage>
        <taxon>Eukaryota</taxon>
        <taxon>Metazoa</taxon>
        <taxon>Ecdysozoa</taxon>
        <taxon>Arthropoda</taxon>
        <taxon>Hexapoda</taxon>
        <taxon>Insecta</taxon>
        <taxon>Pterygota</taxon>
        <taxon>Neoptera</taxon>
        <taxon>Endopterygota</taxon>
        <taxon>Diptera</taxon>
        <taxon>Nematocera</taxon>
        <taxon>Culicoidea</taxon>
        <taxon>Culicidae</taxon>
        <taxon>Anophelinae</taxon>
        <taxon>Anopheles</taxon>
    </lineage>
</organism>